<dbReference type="InterPro" id="IPR001841">
    <property type="entry name" value="Znf_RING"/>
</dbReference>
<keyword evidence="3" id="KW-0479">Metal-binding</keyword>
<gene>
    <name evidence="8" type="ORF">Gotri_011930</name>
</gene>
<reference evidence="8 9" key="1">
    <citation type="journal article" date="2019" name="Genome Biol. Evol.">
        <title>Insights into the evolution of the New World diploid cottons (Gossypium, subgenus Houzingenia) based on genome sequencing.</title>
        <authorList>
            <person name="Grover C.E."/>
            <person name="Arick M.A. 2nd"/>
            <person name="Thrash A."/>
            <person name="Conover J.L."/>
            <person name="Sanders W.S."/>
            <person name="Peterson D.G."/>
            <person name="Frelichowski J.E."/>
            <person name="Scheffler J.A."/>
            <person name="Scheffler B.E."/>
            <person name="Wendel J.F."/>
        </authorList>
    </citation>
    <scope>NUCLEOTIDE SEQUENCE [LARGE SCALE GENOMIC DNA]</scope>
    <source>
        <strain evidence="8">8</strain>
        <tissue evidence="8">Leaf</tissue>
    </source>
</reference>
<dbReference type="AlphaFoldDB" id="A0A7J9DP22"/>
<evidence type="ECO:0000313" key="9">
    <source>
        <dbReference type="Proteomes" id="UP000593568"/>
    </source>
</evidence>
<comment type="caution">
    <text evidence="8">The sequence shown here is derived from an EMBL/GenBank/DDBJ whole genome shotgun (WGS) entry which is preliminary data.</text>
</comment>
<evidence type="ECO:0000256" key="2">
    <source>
        <dbReference type="ARBA" id="ARBA00012483"/>
    </source>
</evidence>
<dbReference type="SUPFAM" id="SSF57850">
    <property type="entry name" value="RING/U-box"/>
    <property type="match status" value="1"/>
</dbReference>
<evidence type="ECO:0000313" key="8">
    <source>
        <dbReference type="EMBL" id="MBA0762294.1"/>
    </source>
</evidence>
<dbReference type="Proteomes" id="UP000593568">
    <property type="component" value="Unassembled WGS sequence"/>
</dbReference>
<evidence type="ECO:0000256" key="4">
    <source>
        <dbReference type="ARBA" id="ARBA00022771"/>
    </source>
</evidence>
<protein>
    <recommendedName>
        <fullName evidence="2">RING-type E3 ubiquitin transferase</fullName>
        <ecNumber evidence="2">2.3.2.27</ecNumber>
    </recommendedName>
</protein>
<sequence>MVAATESWIQEMIERVIIEGGDEQDCVIPLEEVEVGSEASRMPESENPIGIVKLKLCFSSSFFNGIGFNFIPVHVHHHGLIQQKRPLPPRHIQIKLIVDINLLRHDLIIDNYTNCFSVQQTLRFSLNILQNRNNLHELLASAFTRLRIDMPSAFYNTLVQEIMGCGVGIANRTFDSAWYCKVMYLHSTIQALLVESEINQETLMSRALAESRSEFERINNGMVAATESSIKEMIEKVKVEAGDEEKCMICLEEVEVGFEASQMPCSHVFHDDCIKKWLKQSHYCPICRFEMPID</sequence>
<dbReference type="PANTHER" id="PTHR15710:SF59">
    <property type="entry name" value="E3 UBIQUITIN-PROTEIN LIGASE SDIR1-LIKE"/>
    <property type="match status" value="1"/>
</dbReference>
<dbReference type="EMBL" id="JABEZW010000004">
    <property type="protein sequence ID" value="MBA0762294.1"/>
    <property type="molecule type" value="Genomic_DNA"/>
</dbReference>
<keyword evidence="5" id="KW-0862">Zinc</keyword>
<dbReference type="GO" id="GO:0005737">
    <property type="term" value="C:cytoplasm"/>
    <property type="evidence" value="ECO:0007669"/>
    <property type="project" value="TreeGrafter"/>
</dbReference>
<proteinExistence type="predicted"/>
<evidence type="ECO:0000256" key="6">
    <source>
        <dbReference type="PROSITE-ProRule" id="PRU00175"/>
    </source>
</evidence>
<dbReference type="GO" id="GO:0016567">
    <property type="term" value="P:protein ubiquitination"/>
    <property type="evidence" value="ECO:0007669"/>
    <property type="project" value="TreeGrafter"/>
</dbReference>
<dbReference type="PROSITE" id="PS50089">
    <property type="entry name" value="ZF_RING_2"/>
    <property type="match status" value="1"/>
</dbReference>
<evidence type="ECO:0000256" key="5">
    <source>
        <dbReference type="ARBA" id="ARBA00022833"/>
    </source>
</evidence>
<evidence type="ECO:0000256" key="3">
    <source>
        <dbReference type="ARBA" id="ARBA00022723"/>
    </source>
</evidence>
<name>A0A7J9DP22_9ROSI</name>
<dbReference type="EC" id="2.3.2.27" evidence="2"/>
<dbReference type="Gene3D" id="3.30.40.10">
    <property type="entry name" value="Zinc/RING finger domain, C3HC4 (zinc finger)"/>
    <property type="match status" value="1"/>
</dbReference>
<dbReference type="PANTHER" id="PTHR15710">
    <property type="entry name" value="E3 UBIQUITIN-PROTEIN LIGASE PRAJA"/>
    <property type="match status" value="1"/>
</dbReference>
<dbReference type="SMART" id="SM00184">
    <property type="entry name" value="RING"/>
    <property type="match status" value="1"/>
</dbReference>
<dbReference type="Pfam" id="PF13639">
    <property type="entry name" value="zf-RING_2"/>
    <property type="match status" value="1"/>
</dbReference>
<keyword evidence="4 6" id="KW-0863">Zinc-finger</keyword>
<organism evidence="8 9">
    <name type="scientific">Gossypium trilobum</name>
    <dbReference type="NCBI Taxonomy" id="34281"/>
    <lineage>
        <taxon>Eukaryota</taxon>
        <taxon>Viridiplantae</taxon>
        <taxon>Streptophyta</taxon>
        <taxon>Embryophyta</taxon>
        <taxon>Tracheophyta</taxon>
        <taxon>Spermatophyta</taxon>
        <taxon>Magnoliopsida</taxon>
        <taxon>eudicotyledons</taxon>
        <taxon>Gunneridae</taxon>
        <taxon>Pentapetalae</taxon>
        <taxon>rosids</taxon>
        <taxon>malvids</taxon>
        <taxon>Malvales</taxon>
        <taxon>Malvaceae</taxon>
        <taxon>Malvoideae</taxon>
        <taxon>Gossypium</taxon>
    </lineage>
</organism>
<dbReference type="GO" id="GO:0061630">
    <property type="term" value="F:ubiquitin protein ligase activity"/>
    <property type="evidence" value="ECO:0007669"/>
    <property type="project" value="UniProtKB-EC"/>
</dbReference>
<keyword evidence="9" id="KW-1185">Reference proteome</keyword>
<evidence type="ECO:0000259" key="7">
    <source>
        <dbReference type="PROSITE" id="PS50089"/>
    </source>
</evidence>
<dbReference type="GO" id="GO:0008270">
    <property type="term" value="F:zinc ion binding"/>
    <property type="evidence" value="ECO:0007669"/>
    <property type="project" value="UniProtKB-KW"/>
</dbReference>
<accession>A0A7J9DP22</accession>
<evidence type="ECO:0000256" key="1">
    <source>
        <dbReference type="ARBA" id="ARBA00000900"/>
    </source>
</evidence>
<comment type="catalytic activity">
    <reaction evidence="1">
        <text>S-ubiquitinyl-[E2 ubiquitin-conjugating enzyme]-L-cysteine + [acceptor protein]-L-lysine = [E2 ubiquitin-conjugating enzyme]-L-cysteine + N(6)-ubiquitinyl-[acceptor protein]-L-lysine.</text>
        <dbReference type="EC" id="2.3.2.27"/>
    </reaction>
</comment>
<dbReference type="InterPro" id="IPR013083">
    <property type="entry name" value="Znf_RING/FYVE/PHD"/>
</dbReference>
<feature type="domain" description="RING-type" evidence="7">
    <location>
        <begin position="247"/>
        <end position="288"/>
    </location>
</feature>